<reference evidence="2" key="1">
    <citation type="journal article" date="2014" name="Int. J. Syst. Evol. Microbiol.">
        <title>Complete genome sequence of Corynebacterium casei LMG S-19264T (=DSM 44701T), isolated from a smear-ripened cheese.</title>
        <authorList>
            <consortium name="US DOE Joint Genome Institute (JGI-PGF)"/>
            <person name="Walter F."/>
            <person name="Albersmeier A."/>
            <person name="Kalinowski J."/>
            <person name="Ruckert C."/>
        </authorList>
    </citation>
    <scope>NUCLEOTIDE SEQUENCE</scope>
    <source>
        <strain evidence="2">KCTC 23430</strain>
    </source>
</reference>
<protein>
    <submittedName>
        <fullName evidence="2">Uncharacterized protein</fullName>
    </submittedName>
</protein>
<dbReference type="Proteomes" id="UP000644693">
    <property type="component" value="Unassembled WGS sequence"/>
</dbReference>
<keyword evidence="3" id="KW-1185">Reference proteome</keyword>
<dbReference type="EMBL" id="BMYM01000002">
    <property type="protein sequence ID" value="GHD34646.1"/>
    <property type="molecule type" value="Genomic_DNA"/>
</dbReference>
<sequence length="73" mass="7798">MGGFTGNGANIQSVMQRTQLVAAGIYHSDIVLLVSQMLGQSAANLAGAENNDFHGPATPSETAWHIKEKTRRM</sequence>
<reference evidence="2" key="2">
    <citation type="submission" date="2020-09" db="EMBL/GenBank/DDBJ databases">
        <authorList>
            <person name="Sun Q."/>
            <person name="Kim S."/>
        </authorList>
    </citation>
    <scope>NUCLEOTIDE SEQUENCE</scope>
    <source>
        <strain evidence="2">KCTC 23430</strain>
    </source>
</reference>
<evidence type="ECO:0000313" key="3">
    <source>
        <dbReference type="Proteomes" id="UP000644693"/>
    </source>
</evidence>
<name>A0A918XK63_9GAMM</name>
<evidence type="ECO:0000256" key="1">
    <source>
        <dbReference type="SAM" id="MobiDB-lite"/>
    </source>
</evidence>
<gene>
    <name evidence="2" type="ORF">GCM10007053_20670</name>
</gene>
<evidence type="ECO:0000313" key="2">
    <source>
        <dbReference type="EMBL" id="GHD34646.1"/>
    </source>
</evidence>
<feature type="region of interest" description="Disordered" evidence="1">
    <location>
        <begin position="50"/>
        <end position="73"/>
    </location>
</feature>
<dbReference type="AlphaFoldDB" id="A0A918XK63"/>
<accession>A0A918XK63</accession>
<comment type="caution">
    <text evidence="2">The sequence shown here is derived from an EMBL/GenBank/DDBJ whole genome shotgun (WGS) entry which is preliminary data.</text>
</comment>
<organism evidence="2 3">
    <name type="scientific">Parahalioglobus pacificus</name>
    <dbReference type="NCBI Taxonomy" id="930806"/>
    <lineage>
        <taxon>Bacteria</taxon>
        <taxon>Pseudomonadati</taxon>
        <taxon>Pseudomonadota</taxon>
        <taxon>Gammaproteobacteria</taxon>
        <taxon>Cellvibrionales</taxon>
        <taxon>Halieaceae</taxon>
        <taxon>Parahalioglobus</taxon>
    </lineage>
</organism>
<proteinExistence type="predicted"/>